<dbReference type="SUPFAM" id="SSF53098">
    <property type="entry name" value="Ribonuclease H-like"/>
    <property type="match status" value="1"/>
</dbReference>
<dbReference type="InterPro" id="IPR044730">
    <property type="entry name" value="RNase_H-like_dom_plant"/>
</dbReference>
<dbReference type="GO" id="GO:0003676">
    <property type="term" value="F:nucleic acid binding"/>
    <property type="evidence" value="ECO:0007669"/>
    <property type="project" value="InterPro"/>
</dbReference>
<comment type="caution">
    <text evidence="2">The sequence shown here is derived from an EMBL/GenBank/DDBJ whole genome shotgun (WGS) entry which is preliminary data.</text>
</comment>
<dbReference type="PANTHER" id="PTHR47723">
    <property type="entry name" value="OS05G0353850 PROTEIN"/>
    <property type="match status" value="1"/>
</dbReference>
<dbReference type="Gene3D" id="3.30.420.10">
    <property type="entry name" value="Ribonuclease H-like superfamily/Ribonuclease H"/>
    <property type="match status" value="1"/>
</dbReference>
<dbReference type="Pfam" id="PF13456">
    <property type="entry name" value="RVT_3"/>
    <property type="match status" value="1"/>
</dbReference>
<protein>
    <recommendedName>
        <fullName evidence="1">RNase H type-1 domain-containing protein</fullName>
    </recommendedName>
</protein>
<dbReference type="PANTHER" id="PTHR47723:SF23">
    <property type="entry name" value="REVERSE TRANSCRIPTASE-LIKE PROTEIN"/>
    <property type="match status" value="1"/>
</dbReference>
<name>A0AAE1WIM3_9LAMI</name>
<reference evidence="2" key="2">
    <citation type="journal article" date="2024" name="Plant">
        <title>Genomic evolution and insights into agronomic trait innovations of Sesamum species.</title>
        <authorList>
            <person name="Miao H."/>
            <person name="Wang L."/>
            <person name="Qu L."/>
            <person name="Liu H."/>
            <person name="Sun Y."/>
            <person name="Le M."/>
            <person name="Wang Q."/>
            <person name="Wei S."/>
            <person name="Zheng Y."/>
            <person name="Lin W."/>
            <person name="Duan Y."/>
            <person name="Cao H."/>
            <person name="Xiong S."/>
            <person name="Wang X."/>
            <person name="Wei L."/>
            <person name="Li C."/>
            <person name="Ma Q."/>
            <person name="Ju M."/>
            <person name="Zhao R."/>
            <person name="Li G."/>
            <person name="Mu C."/>
            <person name="Tian Q."/>
            <person name="Mei H."/>
            <person name="Zhang T."/>
            <person name="Gao T."/>
            <person name="Zhang H."/>
        </authorList>
    </citation>
    <scope>NUCLEOTIDE SEQUENCE</scope>
    <source>
        <strain evidence="2">K16</strain>
    </source>
</reference>
<dbReference type="InterPro" id="IPR002156">
    <property type="entry name" value="RNaseH_domain"/>
</dbReference>
<dbReference type="EMBL" id="JACGWL010000010">
    <property type="protein sequence ID" value="KAK4394178.1"/>
    <property type="molecule type" value="Genomic_DNA"/>
</dbReference>
<dbReference type="CDD" id="cd06222">
    <property type="entry name" value="RNase_H_like"/>
    <property type="match status" value="1"/>
</dbReference>
<dbReference type="AlphaFoldDB" id="A0AAE1WIM3"/>
<dbReference type="InterPro" id="IPR012337">
    <property type="entry name" value="RNaseH-like_sf"/>
</dbReference>
<reference evidence="2" key="1">
    <citation type="submission" date="2020-06" db="EMBL/GenBank/DDBJ databases">
        <authorList>
            <person name="Li T."/>
            <person name="Hu X."/>
            <person name="Zhang T."/>
            <person name="Song X."/>
            <person name="Zhang H."/>
            <person name="Dai N."/>
            <person name="Sheng W."/>
            <person name="Hou X."/>
            <person name="Wei L."/>
        </authorList>
    </citation>
    <scope>NUCLEOTIDE SEQUENCE</scope>
    <source>
        <strain evidence="2">K16</strain>
        <tissue evidence="2">Leaf</tissue>
    </source>
</reference>
<organism evidence="2 3">
    <name type="scientific">Sesamum angolense</name>
    <dbReference type="NCBI Taxonomy" id="2727404"/>
    <lineage>
        <taxon>Eukaryota</taxon>
        <taxon>Viridiplantae</taxon>
        <taxon>Streptophyta</taxon>
        <taxon>Embryophyta</taxon>
        <taxon>Tracheophyta</taxon>
        <taxon>Spermatophyta</taxon>
        <taxon>Magnoliopsida</taxon>
        <taxon>eudicotyledons</taxon>
        <taxon>Gunneridae</taxon>
        <taxon>Pentapetalae</taxon>
        <taxon>asterids</taxon>
        <taxon>lamiids</taxon>
        <taxon>Lamiales</taxon>
        <taxon>Pedaliaceae</taxon>
        <taxon>Sesamum</taxon>
    </lineage>
</organism>
<dbReference type="InterPro" id="IPR053151">
    <property type="entry name" value="RNase_H-like"/>
</dbReference>
<feature type="domain" description="RNase H type-1" evidence="1">
    <location>
        <begin position="160"/>
        <end position="248"/>
    </location>
</feature>
<sequence>MRIVQDIENQTYVLDKSLPMTLPEGSTPEERVTFESTKMTKGSSVEEHGIKMLFLVEKLEDLQAGLDNDTNQETVDSRTRIQSLNVHANIHLVSSAMDRSPSPHTVCSTDLDEHTVEGRFTSGCRNGFIFHQTVPRAPSIVRWRAPSPSWFKLNTDGSSLGNPGTSVLAELTAVWRGLELALTHRLTLLVVEVDATTVISLLQSRASGKWEVQHLIMRIVHLQQLLVADIQHVFREANGAADHLAKEAASLQLTRVIYHDDITGVLCGILCLDRWGVPHLRRGDDGFTTWARSSFSRSLVWRHWFLAVAGASVLRLWVTGLGSVRQSQLPAFVSDLIEISIEFC</sequence>
<keyword evidence="3" id="KW-1185">Reference proteome</keyword>
<proteinExistence type="predicted"/>
<accession>A0AAE1WIM3</accession>
<evidence type="ECO:0000313" key="3">
    <source>
        <dbReference type="Proteomes" id="UP001289374"/>
    </source>
</evidence>
<evidence type="ECO:0000313" key="2">
    <source>
        <dbReference type="EMBL" id="KAK4394178.1"/>
    </source>
</evidence>
<gene>
    <name evidence="2" type="ORF">Sango_1888600</name>
</gene>
<evidence type="ECO:0000259" key="1">
    <source>
        <dbReference type="Pfam" id="PF13456"/>
    </source>
</evidence>
<dbReference type="GO" id="GO:0004523">
    <property type="term" value="F:RNA-DNA hybrid ribonuclease activity"/>
    <property type="evidence" value="ECO:0007669"/>
    <property type="project" value="InterPro"/>
</dbReference>
<dbReference type="InterPro" id="IPR036397">
    <property type="entry name" value="RNaseH_sf"/>
</dbReference>
<dbReference type="Proteomes" id="UP001289374">
    <property type="component" value="Unassembled WGS sequence"/>
</dbReference>